<accession>A0A2K2D9P0</accession>
<dbReference type="SUPFAM" id="SSF56219">
    <property type="entry name" value="DNase I-like"/>
    <property type="match status" value="1"/>
</dbReference>
<sequence>MIGPNLNILSWNVRGLNDPSRKDAVHATIADTPCHVACLQETKMAAISQSDAACIGGFRLAKHAPHLPAEGTRGDILLLWDENSVALSDVSFGTYSASAMVTILECETYFKLTLSMVLCHDLYSHLLAFGHSS</sequence>
<dbReference type="GO" id="GO:0003906">
    <property type="term" value="F:DNA-(apurinic or apyrimidinic site) endonuclease activity"/>
    <property type="evidence" value="ECO:0000318"/>
    <property type="project" value="GO_Central"/>
</dbReference>
<evidence type="ECO:0000313" key="9">
    <source>
        <dbReference type="Proteomes" id="UP000008810"/>
    </source>
</evidence>
<keyword evidence="3" id="KW-0479">Metal-binding</keyword>
<gene>
    <name evidence="7" type="ORF">BRADI_2g21165v3</name>
</gene>
<dbReference type="InParanoid" id="A0A2K2D9P0"/>
<dbReference type="OrthoDB" id="684996at2759"/>
<name>A0A2K2D9P0_BRADI</name>
<evidence type="ECO:0000259" key="6">
    <source>
        <dbReference type="Pfam" id="PF03372"/>
    </source>
</evidence>
<dbReference type="PANTHER" id="PTHR22748:SF19">
    <property type="entry name" value="ENDONUCLEASE_EXONUCLEASE_PHOSPHATASE DOMAIN-CONTAINING PROTEIN"/>
    <property type="match status" value="1"/>
</dbReference>
<evidence type="ECO:0000256" key="3">
    <source>
        <dbReference type="ARBA" id="ARBA00022723"/>
    </source>
</evidence>
<keyword evidence="9" id="KW-1185">Reference proteome</keyword>
<dbReference type="Proteomes" id="UP000008810">
    <property type="component" value="Chromosome 2"/>
</dbReference>
<comment type="similarity">
    <text evidence="2">Belongs to the DNA repair enzymes AP/ExoA family.</text>
</comment>
<evidence type="ECO:0000313" key="8">
    <source>
        <dbReference type="EnsemblPlants" id="PNT71000"/>
    </source>
</evidence>
<dbReference type="Gene3D" id="3.60.10.10">
    <property type="entry name" value="Endonuclease/exonuclease/phosphatase"/>
    <property type="match status" value="1"/>
</dbReference>
<evidence type="ECO:0000256" key="2">
    <source>
        <dbReference type="ARBA" id="ARBA00007092"/>
    </source>
</evidence>
<evidence type="ECO:0000256" key="5">
    <source>
        <dbReference type="ARBA" id="ARBA00022842"/>
    </source>
</evidence>
<reference evidence="7 8" key="1">
    <citation type="journal article" date="2010" name="Nature">
        <title>Genome sequencing and analysis of the model grass Brachypodium distachyon.</title>
        <authorList>
            <consortium name="International Brachypodium Initiative"/>
        </authorList>
    </citation>
    <scope>NUCLEOTIDE SEQUENCE [LARGE SCALE GENOMIC DNA]</scope>
    <source>
        <strain evidence="7 8">Bd21</strain>
    </source>
</reference>
<dbReference type="GO" id="GO:0005634">
    <property type="term" value="C:nucleus"/>
    <property type="evidence" value="ECO:0000318"/>
    <property type="project" value="GO_Central"/>
</dbReference>
<keyword evidence="5" id="KW-0460">Magnesium</keyword>
<reference evidence="7" key="2">
    <citation type="submission" date="2017-06" db="EMBL/GenBank/DDBJ databases">
        <title>WGS assembly of Brachypodium distachyon.</title>
        <authorList>
            <consortium name="The International Brachypodium Initiative"/>
            <person name="Lucas S."/>
            <person name="Harmon-Smith M."/>
            <person name="Lail K."/>
            <person name="Tice H."/>
            <person name="Grimwood J."/>
            <person name="Bruce D."/>
            <person name="Barry K."/>
            <person name="Shu S."/>
            <person name="Lindquist E."/>
            <person name="Wang M."/>
            <person name="Pitluck S."/>
            <person name="Vogel J.P."/>
            <person name="Garvin D.F."/>
            <person name="Mockler T.C."/>
            <person name="Schmutz J."/>
            <person name="Rokhsar D."/>
            <person name="Bevan M.W."/>
        </authorList>
    </citation>
    <scope>NUCLEOTIDE SEQUENCE</scope>
    <source>
        <strain evidence="7">Bd21</strain>
    </source>
</reference>
<keyword evidence="4" id="KW-0378">Hydrolase</keyword>
<evidence type="ECO:0000313" key="7">
    <source>
        <dbReference type="EMBL" id="PNT71000.1"/>
    </source>
</evidence>
<dbReference type="GO" id="GO:0008081">
    <property type="term" value="F:phosphoric diester hydrolase activity"/>
    <property type="evidence" value="ECO:0000318"/>
    <property type="project" value="GO_Central"/>
</dbReference>
<dbReference type="Pfam" id="PF03372">
    <property type="entry name" value="Exo_endo_phos"/>
    <property type="match status" value="1"/>
</dbReference>
<protein>
    <recommendedName>
        <fullName evidence="6">Endonuclease/exonuclease/phosphatase domain-containing protein</fullName>
    </recommendedName>
</protein>
<feature type="domain" description="Endonuclease/exonuclease/phosphatase" evidence="6">
    <location>
        <begin position="9"/>
        <end position="111"/>
    </location>
</feature>
<organism evidence="7">
    <name type="scientific">Brachypodium distachyon</name>
    <name type="common">Purple false brome</name>
    <name type="synonym">Trachynia distachya</name>
    <dbReference type="NCBI Taxonomy" id="15368"/>
    <lineage>
        <taxon>Eukaryota</taxon>
        <taxon>Viridiplantae</taxon>
        <taxon>Streptophyta</taxon>
        <taxon>Embryophyta</taxon>
        <taxon>Tracheophyta</taxon>
        <taxon>Spermatophyta</taxon>
        <taxon>Magnoliopsida</taxon>
        <taxon>Liliopsida</taxon>
        <taxon>Poales</taxon>
        <taxon>Poaceae</taxon>
        <taxon>BOP clade</taxon>
        <taxon>Pooideae</taxon>
        <taxon>Stipodae</taxon>
        <taxon>Brachypodieae</taxon>
        <taxon>Brachypodium</taxon>
    </lineage>
</organism>
<evidence type="ECO:0000256" key="1">
    <source>
        <dbReference type="ARBA" id="ARBA00001946"/>
    </source>
</evidence>
<dbReference type="GO" id="GO:0008311">
    <property type="term" value="F:double-stranded DNA 3'-5' DNA exonuclease activity"/>
    <property type="evidence" value="ECO:0000318"/>
    <property type="project" value="GO_Central"/>
</dbReference>
<dbReference type="InterPro" id="IPR004808">
    <property type="entry name" value="AP_endonuc_1"/>
</dbReference>
<evidence type="ECO:0000256" key="4">
    <source>
        <dbReference type="ARBA" id="ARBA00022801"/>
    </source>
</evidence>
<dbReference type="InterPro" id="IPR036691">
    <property type="entry name" value="Endo/exonu/phosph_ase_sf"/>
</dbReference>
<dbReference type="InterPro" id="IPR005135">
    <property type="entry name" value="Endo/exonuclease/phosphatase"/>
</dbReference>
<dbReference type="GO" id="GO:0046872">
    <property type="term" value="F:metal ion binding"/>
    <property type="evidence" value="ECO:0007669"/>
    <property type="project" value="UniProtKB-KW"/>
</dbReference>
<proteinExistence type="inferred from homology"/>
<dbReference type="PANTHER" id="PTHR22748">
    <property type="entry name" value="AP ENDONUCLEASE"/>
    <property type="match status" value="1"/>
</dbReference>
<dbReference type="GO" id="GO:0006284">
    <property type="term" value="P:base-excision repair"/>
    <property type="evidence" value="ECO:0000318"/>
    <property type="project" value="GO_Central"/>
</dbReference>
<dbReference type="EMBL" id="CM000881">
    <property type="protein sequence ID" value="PNT71000.1"/>
    <property type="molecule type" value="Genomic_DNA"/>
</dbReference>
<comment type="cofactor">
    <cofactor evidence="1">
        <name>Mg(2+)</name>
        <dbReference type="ChEBI" id="CHEBI:18420"/>
    </cofactor>
</comment>
<dbReference type="Gramene" id="PNT71000">
    <property type="protein sequence ID" value="PNT71000"/>
    <property type="gene ID" value="BRADI_2g21165v3"/>
</dbReference>
<reference evidence="8" key="3">
    <citation type="submission" date="2018-08" db="UniProtKB">
        <authorList>
            <consortium name="EnsemblPlants"/>
        </authorList>
    </citation>
    <scope>IDENTIFICATION</scope>
    <source>
        <strain evidence="8">cv. Bd21</strain>
    </source>
</reference>
<dbReference type="EnsemblPlants" id="PNT71000">
    <property type="protein sequence ID" value="PNT71000"/>
    <property type="gene ID" value="BRADI_2g21165v3"/>
</dbReference>
<dbReference type="AlphaFoldDB" id="A0A2K2D9P0"/>